<dbReference type="OrthoDB" id="9814204at2"/>
<evidence type="ECO:0000313" key="1">
    <source>
        <dbReference type="EMBL" id="TDL74130.1"/>
    </source>
</evidence>
<dbReference type="AlphaFoldDB" id="A0A4R5ZT58"/>
<reference evidence="1 2" key="1">
    <citation type="submission" date="2019-03" db="EMBL/GenBank/DDBJ databases">
        <title>Primorskyibacter sp. SS33 isolated from sediments.</title>
        <authorList>
            <person name="Xunke S."/>
        </authorList>
    </citation>
    <scope>NUCLEOTIDE SEQUENCE [LARGE SCALE GENOMIC DNA]</scope>
    <source>
        <strain evidence="1 2">SS33</strain>
    </source>
</reference>
<accession>A0A4R5ZT58</accession>
<sequence>MQKSLATQETRLLDLLARVTRYSIAENGTLTVETPDGETVVARR</sequence>
<dbReference type="Proteomes" id="UP000295701">
    <property type="component" value="Unassembled WGS sequence"/>
</dbReference>
<evidence type="ECO:0000313" key="2">
    <source>
        <dbReference type="Proteomes" id="UP000295701"/>
    </source>
</evidence>
<keyword evidence="2" id="KW-1185">Reference proteome</keyword>
<comment type="caution">
    <text evidence="1">The sequence shown here is derived from an EMBL/GenBank/DDBJ whole genome shotgun (WGS) entry which is preliminary data.</text>
</comment>
<organism evidence="1 2">
    <name type="scientific">Palleronia sediminis</name>
    <dbReference type="NCBI Taxonomy" id="2547833"/>
    <lineage>
        <taxon>Bacteria</taxon>
        <taxon>Pseudomonadati</taxon>
        <taxon>Pseudomonadota</taxon>
        <taxon>Alphaproteobacteria</taxon>
        <taxon>Rhodobacterales</taxon>
        <taxon>Roseobacteraceae</taxon>
        <taxon>Palleronia</taxon>
    </lineage>
</organism>
<dbReference type="EMBL" id="SNAA01000038">
    <property type="protein sequence ID" value="TDL74130.1"/>
    <property type="molecule type" value="Genomic_DNA"/>
</dbReference>
<proteinExistence type="predicted"/>
<name>A0A4R5ZT58_9RHOB</name>
<protein>
    <submittedName>
        <fullName evidence="1">META domain-containing protein</fullName>
    </submittedName>
</protein>
<gene>
    <name evidence="1" type="ORF">E2L08_16635</name>
</gene>